<dbReference type="Proteomes" id="UP001153620">
    <property type="component" value="Chromosome 3"/>
</dbReference>
<evidence type="ECO:0000313" key="4">
    <source>
        <dbReference type="Proteomes" id="UP001153620"/>
    </source>
</evidence>
<reference evidence="3" key="1">
    <citation type="submission" date="2022-01" db="EMBL/GenBank/DDBJ databases">
        <authorList>
            <person name="King R."/>
        </authorList>
    </citation>
    <scope>NUCLEOTIDE SEQUENCE</scope>
</reference>
<feature type="transmembrane region" description="Helical" evidence="1">
    <location>
        <begin position="197"/>
        <end position="220"/>
    </location>
</feature>
<dbReference type="InterPro" id="IPR031962">
    <property type="entry name" value="DUF4781"/>
</dbReference>
<dbReference type="Pfam" id="PF16013">
    <property type="entry name" value="DUF4781"/>
    <property type="match status" value="1"/>
</dbReference>
<evidence type="ECO:0000256" key="1">
    <source>
        <dbReference type="SAM" id="Phobius"/>
    </source>
</evidence>
<evidence type="ECO:0000313" key="3">
    <source>
        <dbReference type="EMBL" id="CAG9806482.1"/>
    </source>
</evidence>
<organism evidence="3 4">
    <name type="scientific">Chironomus riparius</name>
    <dbReference type="NCBI Taxonomy" id="315576"/>
    <lineage>
        <taxon>Eukaryota</taxon>
        <taxon>Metazoa</taxon>
        <taxon>Ecdysozoa</taxon>
        <taxon>Arthropoda</taxon>
        <taxon>Hexapoda</taxon>
        <taxon>Insecta</taxon>
        <taxon>Pterygota</taxon>
        <taxon>Neoptera</taxon>
        <taxon>Endopterygota</taxon>
        <taxon>Diptera</taxon>
        <taxon>Nematocera</taxon>
        <taxon>Chironomoidea</taxon>
        <taxon>Chironomidae</taxon>
        <taxon>Chironominae</taxon>
        <taxon>Chironomus</taxon>
    </lineage>
</organism>
<feature type="transmembrane region" description="Helical" evidence="1">
    <location>
        <begin position="294"/>
        <end position="318"/>
    </location>
</feature>
<evidence type="ECO:0000259" key="2">
    <source>
        <dbReference type="Pfam" id="PF16013"/>
    </source>
</evidence>
<feature type="transmembrane region" description="Helical" evidence="1">
    <location>
        <begin position="256"/>
        <end position="274"/>
    </location>
</feature>
<sequence length="938" mass="107695">MEIDKEKWITVAHENIARYMDRGGDDQGDIPELLEGTQLLNTIGIALNVNFSDPSSWTEEELEEAEDGHLCFFKDDSRKAIDIIVEKIIEECRGNERNYITVLPIQLYSEGRLYSLALFRFKARVEKRWKFVDNVGRVYKTFEDWKENNVLPPGKVLYPLDGHLQKNSNGFVQTRCKSTPFGSNTSKFMKTADIGTGIIGIAGAVGTLFLSGGLALPFVLAGVGSAVYTTARSGYHLVDRALHGQSLSPLESHETFSLWLGISANVISFGSMGATVRLSSLAFQGKNISQGFKLLVNVINGTSLTVNSVAVANSLAYMAIHFDEMTPVDVLMQVASVAFWAKSVFSYKPAAKMVREIHNQVLNGYSTALGKTGADDFNKFRQKFNNDKQLVKFYFRYLKQGLDPAQVSDVLVEIYQMGAAAKFFSVDAGQMSICINGHTFTMEFLMCIKSWHRQIVFTILASLKDEETEVFNKLRSQIQDDVALFYLICDVSKEYNLKAEDTTRGLVKFYMSIEELNLKHKNPLTIKINKDGSITLGNGHTFILDEIVKFSNNDDILDVINKLLVLNREDAIRFNHIRLVFDDDYDLFKWIADGEKMNVGNVIEALLELKSNELEDLDVFNLATLEKNSSDKCGILIINNIKMSVFFLAQMEPKLLNETILMARYVEEDEDILKGFHERVGYYRITSEFDRKKAREWFEMLTKKSSRLTARYGQYRPHELSHLHRMKSILYRYGNDMQQAIIDFVFTLNPKNVLEFLNCCHFIFTWTSNTMEKYSVELYRNDKTRKETTIRAWREQKTLNEFRSNIRSIRLDFAKLKIISTRNRMFDEKPLVVEQNLSDKDLVNAIISKLKSNESIKFRSDTRAIAQMYKRSKFEMRKFVERANAVIKYEMPRAKATVWRGQEGVARFVEFVDSTGKVELIEKFGELYLNFFIEYDNR</sequence>
<protein>
    <recommendedName>
        <fullName evidence="2">DUF4781 domain-containing protein</fullName>
    </recommendedName>
</protein>
<keyword evidence="1" id="KW-0812">Transmembrane</keyword>
<dbReference type="PANTHER" id="PTHR21115">
    <property type="entry name" value="GH06117P-RELATED"/>
    <property type="match status" value="1"/>
</dbReference>
<feature type="domain" description="DUF4781" evidence="2">
    <location>
        <begin position="130"/>
        <end position="387"/>
    </location>
</feature>
<keyword evidence="4" id="KW-1185">Reference proteome</keyword>
<reference evidence="3" key="2">
    <citation type="submission" date="2022-10" db="EMBL/GenBank/DDBJ databases">
        <authorList>
            <consortium name="ENA_rothamsted_submissions"/>
            <consortium name="culmorum"/>
            <person name="King R."/>
        </authorList>
    </citation>
    <scope>NUCLEOTIDE SEQUENCE</scope>
</reference>
<name>A0A9N9S0B4_9DIPT</name>
<keyword evidence="1" id="KW-0472">Membrane</keyword>
<dbReference type="EMBL" id="OU895879">
    <property type="protein sequence ID" value="CAG9806482.1"/>
    <property type="molecule type" value="Genomic_DNA"/>
</dbReference>
<accession>A0A9N9S0B4</accession>
<gene>
    <name evidence="3" type="ORF">CHIRRI_LOCUS9338</name>
</gene>
<dbReference type="PANTHER" id="PTHR21115:SF0">
    <property type="entry name" value="GH06117P-RELATED"/>
    <property type="match status" value="1"/>
</dbReference>
<dbReference type="AlphaFoldDB" id="A0A9N9S0B4"/>
<proteinExistence type="predicted"/>
<dbReference type="OrthoDB" id="6512497at2759"/>
<keyword evidence="1" id="KW-1133">Transmembrane helix</keyword>